<dbReference type="SUPFAM" id="SSF161098">
    <property type="entry name" value="MetI-like"/>
    <property type="match status" value="1"/>
</dbReference>
<organism evidence="9 10">
    <name type="scientific">Thermosipho melanesiensis</name>
    <dbReference type="NCBI Taxonomy" id="46541"/>
    <lineage>
        <taxon>Bacteria</taxon>
        <taxon>Thermotogati</taxon>
        <taxon>Thermotogota</taxon>
        <taxon>Thermotogae</taxon>
        <taxon>Thermotogales</taxon>
        <taxon>Fervidobacteriaceae</taxon>
        <taxon>Thermosipho</taxon>
    </lineage>
</organism>
<keyword evidence="2 7" id="KW-0813">Transport</keyword>
<dbReference type="Gene3D" id="1.10.3720.10">
    <property type="entry name" value="MetI-like"/>
    <property type="match status" value="1"/>
</dbReference>
<dbReference type="PANTHER" id="PTHR43386:SF1">
    <property type="entry name" value="D,D-DIPEPTIDE TRANSPORT SYSTEM PERMEASE PROTEIN DDPC-RELATED"/>
    <property type="match status" value="1"/>
</dbReference>
<evidence type="ECO:0000313" key="10">
    <source>
        <dbReference type="Proteomes" id="UP000185490"/>
    </source>
</evidence>
<evidence type="ECO:0000256" key="5">
    <source>
        <dbReference type="ARBA" id="ARBA00022989"/>
    </source>
</evidence>
<reference evidence="9 10" key="1">
    <citation type="submission" date="2014-02" db="EMBL/GenBank/DDBJ databases">
        <title>Diversity of Thermotogales isolates from hydrothermal vents.</title>
        <authorList>
            <person name="Haverkamp T.H.A."/>
            <person name="Lossouarn J."/>
            <person name="Geslin C."/>
            <person name="Nesbo C.L."/>
        </authorList>
    </citation>
    <scope>NUCLEOTIDE SEQUENCE [LARGE SCALE GENOMIC DNA]</scope>
    <source>
        <strain evidence="9 10">431</strain>
    </source>
</reference>
<evidence type="ECO:0000256" key="7">
    <source>
        <dbReference type="RuleBase" id="RU363032"/>
    </source>
</evidence>
<evidence type="ECO:0000259" key="8">
    <source>
        <dbReference type="PROSITE" id="PS50928"/>
    </source>
</evidence>
<evidence type="ECO:0000313" key="9">
    <source>
        <dbReference type="EMBL" id="APT73589.1"/>
    </source>
</evidence>
<evidence type="ECO:0000256" key="1">
    <source>
        <dbReference type="ARBA" id="ARBA00004651"/>
    </source>
</evidence>
<feature type="domain" description="ABC transmembrane type-1" evidence="8">
    <location>
        <begin position="631"/>
        <end position="826"/>
    </location>
</feature>
<feature type="transmembrane region" description="Helical" evidence="7">
    <location>
        <begin position="739"/>
        <end position="759"/>
    </location>
</feature>
<evidence type="ECO:0000256" key="4">
    <source>
        <dbReference type="ARBA" id="ARBA00022692"/>
    </source>
</evidence>
<keyword evidence="10" id="KW-1185">Reference proteome</keyword>
<sequence>MANESITKIKLKLFIKNFRKNWNLFKESKMGVFGLTIIIIFGIFALTYPIAWQFVDHSIYHPVTGTDPRVQDISYISKHMSAQNIIKGIEIPSSKLFTYSFLDQGEAFKKEIEKRIDIAQRQFVNLDYAQAFRHILDTIVDSYFPIKERMRFQTQLSQLLEEDLIIVKPLSDVVEIGDRKKFSLTSFKKLLESVDVETLAKALSVYKNKREVSTIGLWIKIAKGRDEREKFNELLGLNYNEEEIKQAEEEIFKAVQKLYKEGEINVQVSVSNQKDLEDVIRFDKISTFDLTKATVFNTLVDLITYAKIKENEEIISKLENSHYKDLMPFAETKVPDLENSENKKSNLNRIEQYFSELKKTFTQLGLTFDIKNPQIILDYLSGINLATISFDLSSDIKAKLENKLKDFEDIQESFRKKQEDLFKLVANSRVFMMSIISDIYNKSIEQIKVPEVYLSMDYTKFIPALDKPMVALLSYATKGTKHFDLIVENIKSAGDINYKREDIVEKLEGNLALTEQINFINKFHEYDILSKQTMKSLIKKYIENLEDKSYWEEKYSNVLMAQNDISTVVDNLKKTINLSQKDAQKLLVSIYNQLALESKLGIQHPLPPNRWHVLGTDPGGRDIFMQLWRSTPSEFMLGFLAAVITVTIGTIIGTTAAYYGGIIDTFFMRLADLMLLFPGIAFLIVLSGFFKLNLFWLALILGLLGGFGGITLVIKAQALTIKVKPYIEAAKVAGASNRYIIFNHIIPNVMPLSFLYMMFNVTGAVFSEASLSFFGLLRIRISWGIMINTAWTSGYLSSGNIGAYWWLWIPAGLIITIFCSGFYFLGRGLEEIVNPRLRKR</sequence>
<dbReference type="InterPro" id="IPR050366">
    <property type="entry name" value="BP-dependent_transpt_permease"/>
</dbReference>
<evidence type="ECO:0000256" key="3">
    <source>
        <dbReference type="ARBA" id="ARBA00022475"/>
    </source>
</evidence>
<keyword evidence="3" id="KW-1003">Cell membrane</keyword>
<dbReference type="PROSITE" id="PS50928">
    <property type="entry name" value="ABC_TM1"/>
    <property type="match status" value="1"/>
</dbReference>
<evidence type="ECO:0000256" key="2">
    <source>
        <dbReference type="ARBA" id="ARBA00022448"/>
    </source>
</evidence>
<dbReference type="Proteomes" id="UP000185490">
    <property type="component" value="Chromosome"/>
</dbReference>
<dbReference type="InterPro" id="IPR000515">
    <property type="entry name" value="MetI-like"/>
</dbReference>
<feature type="transmembrane region" description="Helical" evidence="7">
    <location>
        <begin position="635"/>
        <end position="658"/>
    </location>
</feature>
<keyword evidence="5 7" id="KW-1133">Transmembrane helix</keyword>
<dbReference type="EMBL" id="CP007389">
    <property type="protein sequence ID" value="APT73589.1"/>
    <property type="molecule type" value="Genomic_DNA"/>
</dbReference>
<proteinExistence type="inferred from homology"/>
<keyword evidence="4 7" id="KW-0812">Transmembrane</keyword>
<name>A0ABN4UTX6_9BACT</name>
<feature type="transmembrane region" description="Helical" evidence="7">
    <location>
        <begin position="670"/>
        <end position="690"/>
    </location>
</feature>
<protein>
    <submittedName>
        <fullName evidence="9">ABC transporter permease</fullName>
    </submittedName>
</protein>
<dbReference type="InterPro" id="IPR035906">
    <property type="entry name" value="MetI-like_sf"/>
</dbReference>
<feature type="transmembrane region" description="Helical" evidence="7">
    <location>
        <begin position="696"/>
        <end position="718"/>
    </location>
</feature>
<comment type="similarity">
    <text evidence="7">Belongs to the binding-protein-dependent transport system permease family.</text>
</comment>
<dbReference type="CDD" id="cd06261">
    <property type="entry name" value="TM_PBP2"/>
    <property type="match status" value="1"/>
</dbReference>
<dbReference type="PANTHER" id="PTHR43386">
    <property type="entry name" value="OLIGOPEPTIDE TRANSPORT SYSTEM PERMEASE PROTEIN APPC"/>
    <property type="match status" value="1"/>
</dbReference>
<dbReference type="Pfam" id="PF00528">
    <property type="entry name" value="BPD_transp_1"/>
    <property type="match status" value="1"/>
</dbReference>
<dbReference type="RefSeq" id="WP_012056790.1">
    <property type="nucleotide sequence ID" value="NZ_CP007389.1"/>
</dbReference>
<comment type="subcellular location">
    <subcellularLocation>
        <location evidence="1 7">Cell membrane</location>
        <topology evidence="1 7">Multi-pass membrane protein</topology>
    </subcellularLocation>
</comment>
<keyword evidence="6 7" id="KW-0472">Membrane</keyword>
<feature type="transmembrane region" description="Helical" evidence="7">
    <location>
        <begin position="803"/>
        <end position="825"/>
    </location>
</feature>
<gene>
    <name evidence="9" type="ORF">BW47_03005</name>
</gene>
<accession>A0ABN4UTX6</accession>
<feature type="transmembrane region" description="Helical" evidence="7">
    <location>
        <begin position="30"/>
        <end position="52"/>
    </location>
</feature>
<evidence type="ECO:0000256" key="6">
    <source>
        <dbReference type="ARBA" id="ARBA00023136"/>
    </source>
</evidence>